<dbReference type="InterPro" id="IPR001119">
    <property type="entry name" value="SLH_dom"/>
</dbReference>
<dbReference type="HOGENOM" id="CLU_057480_0_0_7"/>
<dbReference type="PATRIC" id="fig|1121451.3.peg.3067"/>
<evidence type="ECO:0000313" key="3">
    <source>
        <dbReference type="EMBL" id="CCO25124.1"/>
    </source>
</evidence>
<reference evidence="3 4" key="1">
    <citation type="submission" date="2012-10" db="EMBL/GenBank/DDBJ databases">
        <authorList>
            <person name="Genoscope - CEA"/>
        </authorList>
    </citation>
    <scope>NUCLEOTIDE SEQUENCE [LARGE SCALE GENOMIC DNA]</scope>
    <source>
        <strain evidence="4">AM13 / DSM 14728</strain>
    </source>
</reference>
<protein>
    <submittedName>
        <fullName evidence="3">Tetratricopeptide domain protein</fullName>
    </submittedName>
</protein>
<dbReference type="SUPFAM" id="SSF48452">
    <property type="entry name" value="TPR-like"/>
    <property type="match status" value="1"/>
</dbReference>
<dbReference type="Gene3D" id="1.25.40.10">
    <property type="entry name" value="Tetratricopeptide repeat domain"/>
    <property type="match status" value="1"/>
</dbReference>
<dbReference type="InterPro" id="IPR019734">
    <property type="entry name" value="TPR_rpt"/>
</dbReference>
<dbReference type="AlphaFoldDB" id="L0RED5"/>
<organism evidence="3 4">
    <name type="scientific">Maridesulfovibrio hydrothermalis AM13 = DSM 14728</name>
    <dbReference type="NCBI Taxonomy" id="1121451"/>
    <lineage>
        <taxon>Bacteria</taxon>
        <taxon>Pseudomonadati</taxon>
        <taxon>Thermodesulfobacteriota</taxon>
        <taxon>Desulfovibrionia</taxon>
        <taxon>Desulfovibrionales</taxon>
        <taxon>Desulfovibrionaceae</taxon>
        <taxon>Maridesulfovibrio</taxon>
    </lineage>
</organism>
<keyword evidence="1" id="KW-0472">Membrane</keyword>
<sequence>MIKTGAGLGLSFSFRLFISMVYLYGRLLFGTIRSKEERRMKRYLIFFTGLLLILSLAGCGKKVKPQSIEDNPAHHYLMGMELIDQGMPDKAFVRFERAVALDDEYAPAIAGKALVYALRAEAESDKKYSASDAERAVDQFDKAVSEARRDKSQKFSVYVTGIRVYSHIASRGWLQRAEDLYHDARLMVKYVIEEDLPYYRQTEALHYFMGKAYFKGGEFRKSEDILGIVLKASPGKWHDKANALYSRAQKILRAMSNYTLTDVAKKIAVKDRVDRADVAALLVDELHLDRLFAGRIPVPDQKKKADFTPADVVHHMFEPEIMTVLKWNVRGLEPGYDEQTRAYLFYPDKPMTRKELSFVLEDVLIKLTGDEAMSTRHMGQSRSLYPDVKATDAWYNAIVTVVNRNLMETGLSGAFRPDDNMDGADLILSLMRLRNIMNIY</sequence>
<feature type="transmembrane region" description="Helical" evidence="1">
    <location>
        <begin position="41"/>
        <end position="58"/>
    </location>
</feature>
<dbReference type="InterPro" id="IPR011990">
    <property type="entry name" value="TPR-like_helical_dom_sf"/>
</dbReference>
<feature type="transmembrane region" description="Helical" evidence="1">
    <location>
        <begin position="12"/>
        <end position="29"/>
    </location>
</feature>
<evidence type="ECO:0000313" key="4">
    <source>
        <dbReference type="Proteomes" id="UP000010808"/>
    </source>
</evidence>
<keyword evidence="1" id="KW-1133">Transmembrane helix</keyword>
<accession>L0RED5</accession>
<keyword evidence="4" id="KW-1185">Reference proteome</keyword>
<dbReference type="STRING" id="1121451.DESAM_22857"/>
<dbReference type="SMART" id="SM00028">
    <property type="entry name" value="TPR"/>
    <property type="match status" value="2"/>
</dbReference>
<dbReference type="eggNOG" id="COG0457">
    <property type="taxonomic scope" value="Bacteria"/>
</dbReference>
<keyword evidence="1" id="KW-0812">Transmembrane</keyword>
<name>L0RED5_9BACT</name>
<dbReference type="Proteomes" id="UP000010808">
    <property type="component" value="Chromosome"/>
</dbReference>
<gene>
    <name evidence="3" type="ORF">DESAM_22857</name>
</gene>
<dbReference type="Pfam" id="PF00395">
    <property type="entry name" value="SLH"/>
    <property type="match status" value="1"/>
</dbReference>
<dbReference type="EMBL" id="FO203522">
    <property type="protein sequence ID" value="CCO25124.1"/>
    <property type="molecule type" value="Genomic_DNA"/>
</dbReference>
<evidence type="ECO:0000259" key="2">
    <source>
        <dbReference type="PROSITE" id="PS51272"/>
    </source>
</evidence>
<evidence type="ECO:0000256" key="1">
    <source>
        <dbReference type="SAM" id="Phobius"/>
    </source>
</evidence>
<dbReference type="PROSITE" id="PS51272">
    <property type="entry name" value="SLH"/>
    <property type="match status" value="1"/>
</dbReference>
<feature type="domain" description="SLH" evidence="2">
    <location>
        <begin position="304"/>
        <end position="374"/>
    </location>
</feature>
<dbReference type="KEGG" id="dhy:DESAM_22857"/>
<proteinExistence type="predicted"/>